<feature type="compositionally biased region" description="Acidic residues" evidence="2">
    <location>
        <begin position="19"/>
        <end position="30"/>
    </location>
</feature>
<sequence length="506" mass="59009">MSQENSESSTTSLGRLKDEYDEANQTDNDADELPTKSFVALLNPGEKRYYNCSFCSKRLYILIYRTSLQVTLYIQDQEHEHEDNDKGIPTRIKEKVLSLYYDENKNAKDIGRWLRKHMNDDYIKLSDIQINNLINRSKRLLAQQDPGKSIENLQRWAESRSAIPDDDDTMFVVAKFYLEPNNVNFRIFMTTKGLISPTRYCTHAATDATYKLNWINFPLLIAGTTDKARSFHPFGILLSKTLNNQKINYIFQYFRDQWLTESNIGWNESYANGFPSINNALEATNDVIKDKATLRDRLPVRNFLKCMDELLSTWSEHRHPDFRTTTRFHQKPVLSTHEYTLGHDWVIYMVTSTDVNYEATKEGCRNYLNSTGPWATFKDYLSWNDSYKIIEINEQVWELSECSCQYWKKNYICKHVIGIIYELSKFDTFPALDLNIEQNAKRGRRKKASSALQRNSTGPLNRDAFNMLTQLVSNSETNDSQPVINELTNQSAPTKRPRGRPRKNKN</sequence>
<organism evidence="4 5">
    <name type="scientific">Brachionus plicatilis</name>
    <name type="common">Marine rotifer</name>
    <name type="synonym">Brachionus muelleri</name>
    <dbReference type="NCBI Taxonomy" id="10195"/>
    <lineage>
        <taxon>Eukaryota</taxon>
        <taxon>Metazoa</taxon>
        <taxon>Spiralia</taxon>
        <taxon>Gnathifera</taxon>
        <taxon>Rotifera</taxon>
        <taxon>Eurotatoria</taxon>
        <taxon>Monogononta</taxon>
        <taxon>Pseudotrocha</taxon>
        <taxon>Ploima</taxon>
        <taxon>Brachionidae</taxon>
        <taxon>Brachionus</taxon>
    </lineage>
</organism>
<dbReference type="InterPro" id="IPR007527">
    <property type="entry name" value="Znf_SWIM"/>
</dbReference>
<keyword evidence="1" id="KW-0862">Zinc</keyword>
<accession>A0A3M7RJ65</accession>
<keyword evidence="1" id="KW-0863">Zinc-finger</keyword>
<dbReference type="Pfam" id="PF04434">
    <property type="entry name" value="SWIM"/>
    <property type="match status" value="1"/>
</dbReference>
<feature type="domain" description="SWIM-type" evidence="3">
    <location>
        <begin position="387"/>
        <end position="424"/>
    </location>
</feature>
<dbReference type="EMBL" id="REGN01003269">
    <property type="protein sequence ID" value="RNA23519.1"/>
    <property type="molecule type" value="Genomic_DNA"/>
</dbReference>
<proteinExistence type="predicted"/>
<gene>
    <name evidence="4" type="ORF">BpHYR1_050333</name>
</gene>
<keyword evidence="5" id="KW-1185">Reference proteome</keyword>
<protein>
    <recommendedName>
        <fullName evidence="3">SWIM-type domain-containing protein</fullName>
    </recommendedName>
</protein>
<feature type="compositionally biased region" description="Polar residues" evidence="2">
    <location>
        <begin position="1"/>
        <end position="13"/>
    </location>
</feature>
<feature type="region of interest" description="Disordered" evidence="2">
    <location>
        <begin position="1"/>
        <end position="30"/>
    </location>
</feature>
<comment type="caution">
    <text evidence="4">The sequence shown here is derived from an EMBL/GenBank/DDBJ whole genome shotgun (WGS) entry which is preliminary data.</text>
</comment>
<feature type="compositionally biased region" description="Basic residues" evidence="2">
    <location>
        <begin position="495"/>
        <end position="506"/>
    </location>
</feature>
<evidence type="ECO:0000256" key="2">
    <source>
        <dbReference type="SAM" id="MobiDB-lite"/>
    </source>
</evidence>
<dbReference type="AlphaFoldDB" id="A0A3M7RJ65"/>
<name>A0A3M7RJ65_BRAPC</name>
<dbReference type="OrthoDB" id="119028at2759"/>
<dbReference type="GO" id="GO:0008270">
    <property type="term" value="F:zinc ion binding"/>
    <property type="evidence" value="ECO:0007669"/>
    <property type="project" value="UniProtKB-KW"/>
</dbReference>
<evidence type="ECO:0000259" key="3">
    <source>
        <dbReference type="PROSITE" id="PS50966"/>
    </source>
</evidence>
<dbReference type="PROSITE" id="PS50966">
    <property type="entry name" value="ZF_SWIM"/>
    <property type="match status" value="1"/>
</dbReference>
<feature type="compositionally biased region" description="Polar residues" evidence="2">
    <location>
        <begin position="476"/>
        <end position="493"/>
    </location>
</feature>
<reference evidence="4 5" key="1">
    <citation type="journal article" date="2018" name="Sci. Rep.">
        <title>Genomic signatures of local adaptation to the degree of environmental predictability in rotifers.</title>
        <authorList>
            <person name="Franch-Gras L."/>
            <person name="Hahn C."/>
            <person name="Garcia-Roger E.M."/>
            <person name="Carmona M.J."/>
            <person name="Serra M."/>
            <person name="Gomez A."/>
        </authorList>
    </citation>
    <scope>NUCLEOTIDE SEQUENCE [LARGE SCALE GENOMIC DNA]</scope>
    <source>
        <strain evidence="4">HYR1</strain>
    </source>
</reference>
<evidence type="ECO:0000256" key="1">
    <source>
        <dbReference type="PROSITE-ProRule" id="PRU00325"/>
    </source>
</evidence>
<dbReference type="Proteomes" id="UP000276133">
    <property type="component" value="Unassembled WGS sequence"/>
</dbReference>
<keyword evidence="1" id="KW-0479">Metal-binding</keyword>
<feature type="region of interest" description="Disordered" evidence="2">
    <location>
        <begin position="476"/>
        <end position="506"/>
    </location>
</feature>
<evidence type="ECO:0000313" key="4">
    <source>
        <dbReference type="EMBL" id="RNA23519.1"/>
    </source>
</evidence>
<evidence type="ECO:0000313" key="5">
    <source>
        <dbReference type="Proteomes" id="UP000276133"/>
    </source>
</evidence>